<feature type="transmembrane region" description="Helical" evidence="10">
    <location>
        <begin position="317"/>
        <end position="339"/>
    </location>
</feature>
<dbReference type="GO" id="GO:0015189">
    <property type="term" value="F:L-lysine transmembrane transporter activity"/>
    <property type="evidence" value="ECO:0007669"/>
    <property type="project" value="TreeGrafter"/>
</dbReference>
<comment type="subcellular location">
    <subcellularLocation>
        <location evidence="1">Vacuole membrane</location>
        <topology evidence="1">Multi-pass membrane protein</topology>
    </subcellularLocation>
</comment>
<dbReference type="PANTHER" id="PTHR22950">
    <property type="entry name" value="AMINO ACID TRANSPORTER"/>
    <property type="match status" value="1"/>
</dbReference>
<feature type="transmembrane region" description="Helical" evidence="10">
    <location>
        <begin position="79"/>
        <end position="103"/>
    </location>
</feature>
<evidence type="ECO:0000256" key="4">
    <source>
        <dbReference type="ARBA" id="ARBA00022554"/>
    </source>
</evidence>
<evidence type="ECO:0000313" key="12">
    <source>
        <dbReference type="EMBL" id="PWY97725.1"/>
    </source>
</evidence>
<evidence type="ECO:0000259" key="11">
    <source>
        <dbReference type="Pfam" id="PF01490"/>
    </source>
</evidence>
<proteinExistence type="inferred from homology"/>
<feature type="transmembrane region" description="Helical" evidence="10">
    <location>
        <begin position="209"/>
        <end position="226"/>
    </location>
</feature>
<dbReference type="STRING" id="1882483.A0A317XHV2"/>
<reference evidence="12 13" key="1">
    <citation type="journal article" date="2018" name="Mol. Biol. Evol.">
        <title>Broad Genomic Sampling Reveals a Smut Pathogenic Ancestry of the Fungal Clade Ustilaginomycotina.</title>
        <authorList>
            <person name="Kijpornyongpan T."/>
            <person name="Mondo S.J."/>
            <person name="Barry K."/>
            <person name="Sandor L."/>
            <person name="Lee J."/>
            <person name="Lipzen A."/>
            <person name="Pangilinan J."/>
            <person name="LaButti K."/>
            <person name="Hainaut M."/>
            <person name="Henrissat B."/>
            <person name="Grigoriev I.V."/>
            <person name="Spatafora J.W."/>
            <person name="Aime M.C."/>
        </authorList>
    </citation>
    <scope>NUCLEOTIDE SEQUENCE [LARGE SCALE GENOMIC DNA]</scope>
    <source>
        <strain evidence="12 13">MCA 3645</strain>
    </source>
</reference>
<keyword evidence="8 10" id="KW-0472">Membrane</keyword>
<feature type="domain" description="Amino acid transporter transmembrane" evidence="11">
    <location>
        <begin position="52"/>
        <end position="546"/>
    </location>
</feature>
<evidence type="ECO:0000256" key="1">
    <source>
        <dbReference type="ARBA" id="ARBA00004128"/>
    </source>
</evidence>
<organism evidence="12 13">
    <name type="scientific">Testicularia cyperi</name>
    <dbReference type="NCBI Taxonomy" id="1882483"/>
    <lineage>
        <taxon>Eukaryota</taxon>
        <taxon>Fungi</taxon>
        <taxon>Dikarya</taxon>
        <taxon>Basidiomycota</taxon>
        <taxon>Ustilaginomycotina</taxon>
        <taxon>Ustilaginomycetes</taxon>
        <taxon>Ustilaginales</taxon>
        <taxon>Anthracoideaceae</taxon>
        <taxon>Testicularia</taxon>
    </lineage>
</organism>
<dbReference type="GO" id="GO:0000329">
    <property type="term" value="C:fungal-type vacuole membrane"/>
    <property type="evidence" value="ECO:0007669"/>
    <property type="project" value="TreeGrafter"/>
</dbReference>
<keyword evidence="7 10" id="KW-1133">Transmembrane helix</keyword>
<feature type="compositionally biased region" description="Acidic residues" evidence="9">
    <location>
        <begin position="448"/>
        <end position="460"/>
    </location>
</feature>
<keyword evidence="3" id="KW-0813">Transport</keyword>
<dbReference type="OrthoDB" id="438545at2759"/>
<dbReference type="InterPro" id="IPR013057">
    <property type="entry name" value="AA_transpt_TM"/>
</dbReference>
<keyword evidence="4" id="KW-0926">Vacuole</keyword>
<evidence type="ECO:0000256" key="9">
    <source>
        <dbReference type="SAM" id="MobiDB-lite"/>
    </source>
</evidence>
<evidence type="ECO:0000313" key="13">
    <source>
        <dbReference type="Proteomes" id="UP000246740"/>
    </source>
</evidence>
<dbReference type="GO" id="GO:0005290">
    <property type="term" value="F:L-histidine transmembrane transporter activity"/>
    <property type="evidence" value="ECO:0007669"/>
    <property type="project" value="TreeGrafter"/>
</dbReference>
<feature type="transmembrane region" description="Helical" evidence="10">
    <location>
        <begin position="252"/>
        <end position="271"/>
    </location>
</feature>
<feature type="transmembrane region" description="Helical" evidence="10">
    <location>
        <begin position="283"/>
        <end position="305"/>
    </location>
</feature>
<dbReference type="AlphaFoldDB" id="A0A317XHV2"/>
<keyword evidence="6" id="KW-0029">Amino-acid transport</keyword>
<dbReference type="GO" id="GO:0005313">
    <property type="term" value="F:L-glutamate transmembrane transporter activity"/>
    <property type="evidence" value="ECO:0007669"/>
    <property type="project" value="TreeGrafter"/>
</dbReference>
<sequence length="567" mass="62356">MVSLSYADQDAPSPHRPHHQQRQPGYTQQRRISTRRNRRVVSTASIEREGEASLLSSISNLTNTIIGTGMLATPGAFKWTGLLLGMALILFCGFTASLGLYLLTRCAARVGGRKNSFFTIASQALPAGAWWFDLAIALKCYGVSISYLIICGQLMPQVIISFFRAFHRDIHQIPELFLDRSFWILTLMILLIPLCFLRRLDSLRHTSYLSLLAVFYLVVIVLHYSLSSDAKASLPPAGEIHMIAVSRHTVSIFPVFVFAFTCAQNMLPVYNELFQNKERRVNTAIASSIGTGATVYLIVGVLGYLSFGSNVGDNIIAMYPSTSLFVCFGRVSIIVLTIFSYPLQVHPCRASLDKVFSRPKRRQQILEAAADAATFRPLLAAPTPQHESLEPYRDNDNEDQDVIEQAHTPDAAADEEQQIKSTRSFSRRSIRDGDHANGNGNDHAANHDDDDDEDGDGDDDDEIPLGKWCLMTAGILSTTFLISLLVDDLSIILGFVGSVGSTTISFILPGILYTSLFKDQPTSRLRKAAIALAAWGCFVLVVALSANILKLVNAPIPASLLVTKLAR</sequence>
<evidence type="ECO:0000256" key="7">
    <source>
        <dbReference type="ARBA" id="ARBA00022989"/>
    </source>
</evidence>
<dbReference type="GO" id="GO:0005302">
    <property type="term" value="F:L-tyrosine transmembrane transporter activity"/>
    <property type="evidence" value="ECO:0007669"/>
    <property type="project" value="TreeGrafter"/>
</dbReference>
<protein>
    <recommendedName>
        <fullName evidence="11">Amino acid transporter transmembrane domain-containing protein</fullName>
    </recommendedName>
</protein>
<feature type="transmembrane region" description="Helical" evidence="10">
    <location>
        <begin position="492"/>
        <end position="516"/>
    </location>
</feature>
<evidence type="ECO:0000256" key="3">
    <source>
        <dbReference type="ARBA" id="ARBA00022448"/>
    </source>
</evidence>
<gene>
    <name evidence="12" type="ORF">BCV70DRAFT_202482</name>
</gene>
<evidence type="ECO:0000256" key="8">
    <source>
        <dbReference type="ARBA" id="ARBA00023136"/>
    </source>
</evidence>
<dbReference type="GO" id="GO:0015194">
    <property type="term" value="F:L-serine transmembrane transporter activity"/>
    <property type="evidence" value="ECO:0007669"/>
    <property type="project" value="TreeGrafter"/>
</dbReference>
<dbReference type="Pfam" id="PF01490">
    <property type="entry name" value="Aa_trans"/>
    <property type="match status" value="1"/>
</dbReference>
<name>A0A317XHV2_9BASI</name>
<comment type="similarity">
    <text evidence="2">Belongs to the amino acid/polyamine transporter 2 family.</text>
</comment>
<keyword evidence="5 10" id="KW-0812">Transmembrane</keyword>
<dbReference type="FunCoup" id="A0A317XHV2">
    <property type="interactions" value="210"/>
</dbReference>
<evidence type="ECO:0000256" key="6">
    <source>
        <dbReference type="ARBA" id="ARBA00022970"/>
    </source>
</evidence>
<accession>A0A317XHV2</accession>
<keyword evidence="13" id="KW-1185">Reference proteome</keyword>
<dbReference type="PANTHER" id="PTHR22950:SF678">
    <property type="entry name" value="VACUOLAR AMINO ACID TRANSPORTER 5-RELATED"/>
    <property type="match status" value="1"/>
</dbReference>
<feature type="transmembrane region" description="Helical" evidence="10">
    <location>
        <begin position="180"/>
        <end position="197"/>
    </location>
</feature>
<dbReference type="GO" id="GO:0061459">
    <property type="term" value="F:L-arginine transmembrane transporter activity"/>
    <property type="evidence" value="ECO:0007669"/>
    <property type="project" value="TreeGrafter"/>
</dbReference>
<feature type="transmembrane region" description="Helical" evidence="10">
    <location>
        <begin position="140"/>
        <end position="160"/>
    </location>
</feature>
<feature type="region of interest" description="Disordered" evidence="9">
    <location>
        <begin position="408"/>
        <end position="460"/>
    </location>
</feature>
<dbReference type="EMBL" id="KZ819202">
    <property type="protein sequence ID" value="PWY97725.1"/>
    <property type="molecule type" value="Genomic_DNA"/>
</dbReference>
<evidence type="ECO:0000256" key="10">
    <source>
        <dbReference type="SAM" id="Phobius"/>
    </source>
</evidence>
<evidence type="ECO:0000256" key="2">
    <source>
        <dbReference type="ARBA" id="ARBA00008066"/>
    </source>
</evidence>
<dbReference type="Proteomes" id="UP000246740">
    <property type="component" value="Unassembled WGS sequence"/>
</dbReference>
<feature type="region of interest" description="Disordered" evidence="9">
    <location>
        <begin position="1"/>
        <end position="40"/>
    </location>
</feature>
<evidence type="ECO:0000256" key="5">
    <source>
        <dbReference type="ARBA" id="ARBA00022692"/>
    </source>
</evidence>
<dbReference type="InParanoid" id="A0A317XHV2"/>
<feature type="transmembrane region" description="Helical" evidence="10">
    <location>
        <begin position="528"/>
        <end position="549"/>
    </location>
</feature>